<name>A0A0D2U697_CAPO3</name>
<sequence>MIPRRWKRSAEEQDDEQADLAAIGGAKRARHDADDECNPSDGAHYDSAPVIDEQIQQLMAAGAAQYDDDATSVVGGFGIGFEIASVAAGLEHEAHAGAHAQAQIQAEAVHAAHQADWTGAGAAATDADWQPSGSECFSTSNHGPSDQDQDHHHHHHLTGVDHTTAAAETQAGCVDSSMAQADDSSRLKPSYEDMLMFHHFAVNHLLPCPECGSPHNIDHH</sequence>
<reference evidence="3" key="1">
    <citation type="submission" date="2011-02" db="EMBL/GenBank/DDBJ databases">
        <title>The Genome Sequence of Capsaspora owczarzaki ATCC 30864.</title>
        <authorList>
            <person name="Russ C."/>
            <person name="Cuomo C."/>
            <person name="Burger G."/>
            <person name="Gray M.W."/>
            <person name="Holland P.W.H."/>
            <person name="King N."/>
            <person name="Lang F.B.F."/>
            <person name="Roger A.J."/>
            <person name="Ruiz-Trillo I."/>
            <person name="Young S.K."/>
            <person name="Zeng Q."/>
            <person name="Gargeya S."/>
            <person name="Alvarado L."/>
            <person name="Berlin A."/>
            <person name="Chapman S.B."/>
            <person name="Chen Z."/>
            <person name="Freedman E."/>
            <person name="Gellesch M."/>
            <person name="Goldberg J."/>
            <person name="Griggs A."/>
            <person name="Gujja S."/>
            <person name="Heilman E."/>
            <person name="Heiman D."/>
            <person name="Howarth C."/>
            <person name="Mehta T."/>
            <person name="Neiman D."/>
            <person name="Pearson M."/>
            <person name="Roberts A."/>
            <person name="Saif S."/>
            <person name="Shea T."/>
            <person name="Shenoy N."/>
            <person name="Sisk P."/>
            <person name="Stolte C."/>
            <person name="Sykes S."/>
            <person name="White J."/>
            <person name="Yandava C."/>
            <person name="Haas B."/>
            <person name="Nusbaum C."/>
            <person name="Birren B."/>
        </authorList>
    </citation>
    <scope>NUCLEOTIDE SEQUENCE</scope>
    <source>
        <strain evidence="3">ATCC 30864</strain>
    </source>
</reference>
<dbReference type="Proteomes" id="UP000008743">
    <property type="component" value="Unassembled WGS sequence"/>
</dbReference>
<dbReference type="AlphaFoldDB" id="A0A0D2U697"/>
<feature type="compositionally biased region" description="Polar residues" evidence="1">
    <location>
        <begin position="131"/>
        <end position="144"/>
    </location>
</feature>
<protein>
    <submittedName>
        <fullName evidence="2">Uncharacterized protein</fullName>
    </submittedName>
</protein>
<dbReference type="RefSeq" id="XP_004364799.1">
    <property type="nucleotide sequence ID" value="XM_004364742.2"/>
</dbReference>
<accession>A0A0D2U697</accession>
<feature type="compositionally biased region" description="Low complexity" evidence="1">
    <location>
        <begin position="120"/>
        <end position="130"/>
    </location>
</feature>
<keyword evidence="3" id="KW-1185">Reference proteome</keyword>
<feature type="region of interest" description="Disordered" evidence="1">
    <location>
        <begin position="25"/>
        <end position="46"/>
    </location>
</feature>
<feature type="region of interest" description="Disordered" evidence="1">
    <location>
        <begin position="120"/>
        <end position="161"/>
    </location>
</feature>
<gene>
    <name evidence="2" type="ORF">CAOG_001931</name>
</gene>
<dbReference type="InParanoid" id="A0A0D2U697"/>
<organism evidence="2 3">
    <name type="scientific">Capsaspora owczarzaki (strain ATCC 30864)</name>
    <dbReference type="NCBI Taxonomy" id="595528"/>
    <lineage>
        <taxon>Eukaryota</taxon>
        <taxon>Filasterea</taxon>
        <taxon>Capsaspora</taxon>
    </lineage>
</organism>
<evidence type="ECO:0000313" key="3">
    <source>
        <dbReference type="Proteomes" id="UP000008743"/>
    </source>
</evidence>
<proteinExistence type="predicted"/>
<evidence type="ECO:0000313" key="2">
    <source>
        <dbReference type="EMBL" id="KJE90656.1"/>
    </source>
</evidence>
<evidence type="ECO:0000256" key="1">
    <source>
        <dbReference type="SAM" id="MobiDB-lite"/>
    </source>
</evidence>
<dbReference type="EMBL" id="KE346361">
    <property type="protein sequence ID" value="KJE90656.1"/>
    <property type="molecule type" value="Genomic_DNA"/>
</dbReference>